<evidence type="ECO:0000256" key="2">
    <source>
        <dbReference type="ARBA" id="ARBA00022525"/>
    </source>
</evidence>
<feature type="non-terminal residue" evidence="7">
    <location>
        <position position="617"/>
    </location>
</feature>
<dbReference type="Proteomes" id="UP001321473">
    <property type="component" value="Unassembled WGS sequence"/>
</dbReference>
<dbReference type="GO" id="GO:0005576">
    <property type="term" value="C:extracellular region"/>
    <property type="evidence" value="ECO:0007669"/>
    <property type="project" value="UniProtKB-SubCell"/>
</dbReference>
<dbReference type="Pfam" id="PF13330">
    <property type="entry name" value="Mucin2_WxxW"/>
    <property type="match status" value="2"/>
</dbReference>
<dbReference type="InterPro" id="IPR052749">
    <property type="entry name" value="Alpha-tectorin"/>
</dbReference>
<feature type="region of interest" description="Disordered" evidence="5">
    <location>
        <begin position="359"/>
        <end position="392"/>
    </location>
</feature>
<dbReference type="InterPro" id="IPR001846">
    <property type="entry name" value="VWF_type-D"/>
</dbReference>
<dbReference type="AlphaFoldDB" id="A0AAQ4E8F2"/>
<keyword evidence="3" id="KW-0732">Signal</keyword>
<comment type="subcellular location">
    <subcellularLocation>
        <location evidence="1">Secreted</location>
    </subcellularLocation>
</comment>
<evidence type="ECO:0000313" key="7">
    <source>
        <dbReference type="EMBL" id="KAK8770955.1"/>
    </source>
</evidence>
<keyword evidence="4" id="KW-0325">Glycoprotein</keyword>
<keyword evidence="8" id="KW-1185">Reference proteome</keyword>
<proteinExistence type="predicted"/>
<dbReference type="PANTHER" id="PTHR46160:SF9">
    <property type="entry name" value="PROTEIN PRY2-RELATED"/>
    <property type="match status" value="1"/>
</dbReference>
<comment type="caution">
    <text evidence="7">The sequence shown here is derived from an EMBL/GenBank/DDBJ whole genome shotgun (WGS) entry which is preliminary data.</text>
</comment>
<name>A0AAQ4E8F2_AMBAM</name>
<organism evidence="7 8">
    <name type="scientific">Amblyomma americanum</name>
    <name type="common">Lone star tick</name>
    <dbReference type="NCBI Taxonomy" id="6943"/>
    <lineage>
        <taxon>Eukaryota</taxon>
        <taxon>Metazoa</taxon>
        <taxon>Ecdysozoa</taxon>
        <taxon>Arthropoda</taxon>
        <taxon>Chelicerata</taxon>
        <taxon>Arachnida</taxon>
        <taxon>Acari</taxon>
        <taxon>Parasitiformes</taxon>
        <taxon>Ixodida</taxon>
        <taxon>Ixodoidea</taxon>
        <taxon>Ixodidae</taxon>
        <taxon>Amblyomminae</taxon>
        <taxon>Amblyomma</taxon>
    </lineage>
</organism>
<feature type="compositionally biased region" description="Low complexity" evidence="5">
    <location>
        <begin position="359"/>
        <end position="376"/>
    </location>
</feature>
<gene>
    <name evidence="7" type="ORF">V5799_025801</name>
</gene>
<evidence type="ECO:0000256" key="1">
    <source>
        <dbReference type="ARBA" id="ARBA00004613"/>
    </source>
</evidence>
<evidence type="ECO:0000256" key="3">
    <source>
        <dbReference type="ARBA" id="ARBA00022729"/>
    </source>
</evidence>
<evidence type="ECO:0000256" key="4">
    <source>
        <dbReference type="ARBA" id="ARBA00023180"/>
    </source>
</evidence>
<dbReference type="EMBL" id="JARKHS020020331">
    <property type="protein sequence ID" value="KAK8770955.1"/>
    <property type="molecule type" value="Genomic_DNA"/>
</dbReference>
<evidence type="ECO:0000256" key="5">
    <source>
        <dbReference type="SAM" id="MobiDB-lite"/>
    </source>
</evidence>
<accession>A0AAQ4E8F2</accession>
<reference evidence="7 8" key="1">
    <citation type="journal article" date="2023" name="Arcadia Sci">
        <title>De novo assembly of a long-read Amblyomma americanum tick genome.</title>
        <authorList>
            <person name="Chou S."/>
            <person name="Poskanzer K.E."/>
            <person name="Rollins M."/>
            <person name="Thuy-Boun P.S."/>
        </authorList>
    </citation>
    <scope>NUCLEOTIDE SEQUENCE [LARGE SCALE GENOMIC DNA]</scope>
    <source>
        <strain evidence="7">F_SG_1</strain>
        <tissue evidence="7">Salivary glands</tissue>
    </source>
</reference>
<dbReference type="PROSITE" id="PS51233">
    <property type="entry name" value="VWFD"/>
    <property type="match status" value="1"/>
</dbReference>
<evidence type="ECO:0000259" key="6">
    <source>
        <dbReference type="PROSITE" id="PS51233"/>
    </source>
</evidence>
<dbReference type="InterPro" id="IPR025155">
    <property type="entry name" value="WxxW_domain"/>
</dbReference>
<feature type="domain" description="VWFD" evidence="6">
    <location>
        <begin position="329"/>
        <end position="528"/>
    </location>
</feature>
<dbReference type="PANTHER" id="PTHR46160">
    <property type="entry name" value="ALPHA-TECTORIN-RELATED"/>
    <property type="match status" value="1"/>
</dbReference>
<sequence>MKAIECKAVHNETGELIDWTESGDRGVTCLKEKGLLCFNNDQDEGRTCHNYKIRVFCVCAEPGDGEKKTTYVPSTASTRLPETVICPAGTTYSDCAYQCNQTCNLFLRALVRDGKCLGNDWCVPGCRPNSGCEGSSRWLDYNTCVDEEECSCAFEGDVLGANQVIDRGCERCICQDNHIVCAVQPDCRPLPTGLPQVSIPTTDALCPAVIPVVVENVTVEGGGTCIPGWSMWFNTRKPDEHGDVESVGDIVRSGLPLCDERYRTDVRCEPVWRNVIFNATDRIQCDIQRGLICRNDPTSDEEPCPDYMVRFHCDCYKNWEPTPAPATTGTTGVAGTTPLPDRCTRFVYLVNGPSPLPDSSYKASSSASPGSSPAHSRLGSTTSSTSPHRRCSRHGDIGVCETWVSVKCNSTFVKLGPTLSDVSVNGVPVAVRNLGAVSRRLGDVHLSRNGQRLVFTSMRHNFEVAFDERRTIKISVSDCLSSKTSGLCGLYDWDAKNEFRTPEDRLVSDARVFANSWASSGGASSDCALSTCPKQTRERAERWCQRIASPPLSHCLENKALLESSINSCADVVCDCLASPGGDDKKCMCSAIEGFVSKCKTSMRSQIASEWRLSLGC</sequence>
<keyword evidence="2" id="KW-0964">Secreted</keyword>
<protein>
    <recommendedName>
        <fullName evidence="6">VWFD domain-containing protein</fullName>
    </recommendedName>
</protein>
<dbReference type="Pfam" id="PF00094">
    <property type="entry name" value="VWD"/>
    <property type="match status" value="1"/>
</dbReference>
<evidence type="ECO:0000313" key="8">
    <source>
        <dbReference type="Proteomes" id="UP001321473"/>
    </source>
</evidence>